<evidence type="ECO:0000256" key="1">
    <source>
        <dbReference type="SAM" id="MobiDB-lite"/>
    </source>
</evidence>
<dbReference type="Gramene" id="OMERI03G05430.1">
    <property type="protein sequence ID" value="OMERI03G05430.1"/>
    <property type="gene ID" value="OMERI03G05430"/>
</dbReference>
<evidence type="ECO:0000313" key="3">
    <source>
        <dbReference type="Proteomes" id="UP000008021"/>
    </source>
</evidence>
<name>A0A0E0CW25_9ORYZ</name>
<dbReference type="Proteomes" id="UP000008021">
    <property type="component" value="Chromosome 3"/>
</dbReference>
<proteinExistence type="predicted"/>
<reference evidence="2" key="1">
    <citation type="submission" date="2015-04" db="UniProtKB">
        <authorList>
            <consortium name="EnsemblPlants"/>
        </authorList>
    </citation>
    <scope>IDENTIFICATION</scope>
</reference>
<keyword evidence="3" id="KW-1185">Reference proteome</keyword>
<evidence type="ECO:0000313" key="2">
    <source>
        <dbReference type="EnsemblPlants" id="OMERI03G05430.1"/>
    </source>
</evidence>
<dbReference type="HOGENOM" id="CLU_2871472_0_0_1"/>
<reference evidence="2" key="2">
    <citation type="submission" date="2018-05" db="EMBL/GenBank/DDBJ databases">
        <title>OmerRS3 (Oryza meridionalis Reference Sequence Version 3).</title>
        <authorList>
            <person name="Zhang J."/>
            <person name="Kudrna D."/>
            <person name="Lee S."/>
            <person name="Talag J."/>
            <person name="Welchert J."/>
            <person name="Wing R.A."/>
        </authorList>
    </citation>
    <scope>NUCLEOTIDE SEQUENCE [LARGE SCALE GENOMIC DNA]</scope>
    <source>
        <strain evidence="2">cv. OR44</strain>
    </source>
</reference>
<dbReference type="EnsemblPlants" id="OMERI03G05430.1">
    <property type="protein sequence ID" value="OMERI03G05430.1"/>
    <property type="gene ID" value="OMERI03G05430"/>
</dbReference>
<feature type="region of interest" description="Disordered" evidence="1">
    <location>
        <begin position="29"/>
        <end position="64"/>
    </location>
</feature>
<organism evidence="2">
    <name type="scientific">Oryza meridionalis</name>
    <dbReference type="NCBI Taxonomy" id="40149"/>
    <lineage>
        <taxon>Eukaryota</taxon>
        <taxon>Viridiplantae</taxon>
        <taxon>Streptophyta</taxon>
        <taxon>Embryophyta</taxon>
        <taxon>Tracheophyta</taxon>
        <taxon>Spermatophyta</taxon>
        <taxon>Magnoliopsida</taxon>
        <taxon>Liliopsida</taxon>
        <taxon>Poales</taxon>
        <taxon>Poaceae</taxon>
        <taxon>BOP clade</taxon>
        <taxon>Oryzoideae</taxon>
        <taxon>Oryzeae</taxon>
        <taxon>Oryzinae</taxon>
        <taxon>Oryza</taxon>
    </lineage>
</organism>
<accession>A0A0E0CW25</accession>
<protein>
    <submittedName>
        <fullName evidence="2">Uncharacterized protein</fullName>
    </submittedName>
</protein>
<sequence length="64" mass="7145">MNACVRVSCRTEDRRRKEVATVMQTVVGSKGKNGDTVRRPLWGVADGREEQRRSNGTGRRLVAS</sequence>
<dbReference type="AlphaFoldDB" id="A0A0E0CW25"/>